<feature type="region of interest" description="Disordered" evidence="3">
    <location>
        <begin position="307"/>
        <end position="372"/>
    </location>
</feature>
<dbReference type="Proteomes" id="UP000261360">
    <property type="component" value="Unplaced"/>
</dbReference>
<name>A0A3B4XGF1_SERLL</name>
<evidence type="ECO:0000256" key="3">
    <source>
        <dbReference type="SAM" id="MobiDB-lite"/>
    </source>
</evidence>
<dbReference type="AlphaFoldDB" id="A0A3B4XGF1"/>
<feature type="compositionally biased region" description="Acidic residues" evidence="3">
    <location>
        <begin position="970"/>
        <end position="982"/>
    </location>
</feature>
<proteinExistence type="predicted"/>
<protein>
    <recommendedName>
        <fullName evidence="1">peptidylprolyl isomerase</fullName>
        <ecNumber evidence="1">5.2.1.8</ecNumber>
    </recommendedName>
</protein>
<dbReference type="Pfam" id="PF23649">
    <property type="entry name" value="FKBP15"/>
    <property type="match status" value="1"/>
</dbReference>
<evidence type="ECO:0000313" key="5">
    <source>
        <dbReference type="Ensembl" id="ENSSLDP00000011263.1"/>
    </source>
</evidence>
<keyword evidence="1" id="KW-0697">Rotamase</keyword>
<keyword evidence="6" id="KW-1185">Reference proteome</keyword>
<evidence type="ECO:0000259" key="4">
    <source>
        <dbReference type="PROSITE" id="PS50059"/>
    </source>
</evidence>
<reference evidence="5" key="1">
    <citation type="submission" date="2025-08" db="UniProtKB">
        <authorList>
            <consortium name="Ensembl"/>
        </authorList>
    </citation>
    <scope>IDENTIFICATION</scope>
</reference>
<dbReference type="Ensembl" id="ENSSLDT00000011672.1">
    <property type="protein sequence ID" value="ENSSLDP00000011263.1"/>
    <property type="gene ID" value="ENSSLDG00000008939.1"/>
</dbReference>
<feature type="region of interest" description="Disordered" evidence="3">
    <location>
        <begin position="960"/>
        <end position="1214"/>
    </location>
</feature>
<accession>A0A3B4XGF1</accession>
<dbReference type="PANTHER" id="PTHR44927:SF1">
    <property type="entry name" value="FK506-BINDING PROTEIN 15"/>
    <property type="match status" value="1"/>
</dbReference>
<feature type="compositionally biased region" description="Acidic residues" evidence="3">
    <location>
        <begin position="1202"/>
        <end position="1214"/>
    </location>
</feature>
<feature type="region of interest" description="Disordered" evidence="3">
    <location>
        <begin position="725"/>
        <end position="771"/>
    </location>
</feature>
<reference evidence="5" key="2">
    <citation type="submission" date="2025-09" db="UniProtKB">
        <authorList>
            <consortium name="Ensembl"/>
        </authorList>
    </citation>
    <scope>IDENTIFICATION</scope>
</reference>
<feature type="compositionally biased region" description="Acidic residues" evidence="3">
    <location>
        <begin position="1094"/>
        <end position="1109"/>
    </location>
</feature>
<dbReference type="Gene3D" id="3.10.50.40">
    <property type="match status" value="1"/>
</dbReference>
<dbReference type="STRING" id="1841481.ENSSLDP00000011263"/>
<feature type="compositionally biased region" description="Polar residues" evidence="3">
    <location>
        <begin position="1045"/>
        <end position="1057"/>
    </location>
</feature>
<feature type="compositionally biased region" description="Low complexity" evidence="3">
    <location>
        <begin position="313"/>
        <end position="325"/>
    </location>
</feature>
<feature type="compositionally biased region" description="Basic and acidic residues" evidence="3">
    <location>
        <begin position="729"/>
        <end position="767"/>
    </location>
</feature>
<feature type="region of interest" description="Disordered" evidence="3">
    <location>
        <begin position="61"/>
        <end position="87"/>
    </location>
</feature>
<evidence type="ECO:0000256" key="1">
    <source>
        <dbReference type="PROSITE-ProRule" id="PRU00277"/>
    </source>
</evidence>
<organism evidence="5 6">
    <name type="scientific">Seriola lalandi dorsalis</name>
    <dbReference type="NCBI Taxonomy" id="1841481"/>
    <lineage>
        <taxon>Eukaryota</taxon>
        <taxon>Metazoa</taxon>
        <taxon>Chordata</taxon>
        <taxon>Craniata</taxon>
        <taxon>Vertebrata</taxon>
        <taxon>Euteleostomi</taxon>
        <taxon>Actinopterygii</taxon>
        <taxon>Neopterygii</taxon>
        <taxon>Teleostei</taxon>
        <taxon>Neoteleostei</taxon>
        <taxon>Acanthomorphata</taxon>
        <taxon>Carangaria</taxon>
        <taxon>Carangiformes</taxon>
        <taxon>Carangidae</taxon>
        <taxon>Seriola</taxon>
    </lineage>
</organism>
<dbReference type="GeneTree" id="ENSGT00530000064286"/>
<feature type="domain" description="PPIase FKBP-type" evidence="4">
    <location>
        <begin position="213"/>
        <end position="305"/>
    </location>
</feature>
<dbReference type="InterPro" id="IPR046357">
    <property type="entry name" value="PPIase_dom_sf"/>
</dbReference>
<sequence>MQTGSPSSSQFLTIGDEGLKAFNMSILGDTSDYQWKEFQGAKLASLFGLDQEASQGNESFQYTAPKQPRKSSTPAPPNQKQAPPPGAPAVLYATAVQAFRYINGQYVKQGKLGAAALGNHATKEYKLLLYLSQQKQVAAAKIHTGFVFTVQPNNYCTFYDDQRQNWSLMFESERASSDFCKEVCLAKANSTASLDAAVVQDLSLGEGQGVENGDCLEVVYTGWLLQNHTIGQMFDSNQNKDKLLRLKIGAGKVIKGWEEGMLGMKKAGRRLIIVPPSLAYGSKGVANCVPANSTLIFEAELRRVKFSKDSGSDRASASSRDSAAPSPAPPSVPSVENLTPEPTLQKAAPDPGRPGEPPLRAKSNSLSEQLANPDATKAKLISRMAKMGQPMLPFLAGVASQPESSDSELEDTSSSRVKDRPVASSPVQISTAAPASAHVHPHPHTAPPSALLPVMTTVAPQPGLPDSSRAFQPYAYTQSSVAPTQLQHVGQVYPAQTVPYVGSGDLTSFLMTEARQHNTEVRLAVGKVADKVDHLASKIDDLQRQGSLSMGVSGMSMETSMIVHNIQRIVQENECLKKEVFEKSSRIEEQNCKIGELINQNQRYVEQSNLLMEQRNDSLKSSSEHNQARLLQAEQDKVRLTEDLASSAARLSQLQLEATAHQQKAMELQSKLSSVLQDGESHCQRIAALETQQEELKEVAERAQAQYRSEKQRRKEMELRVNNMEEEVQDLKTDREGLERTLSDRKKKWQAERQRRDEEVEELRKSSQQEVDSLRAQLRKARTSTDTAVSEQLSQLQAELDDDWKRKCEQMLASAKEQHRRELIDLSEQRDALQDKMTQLEEKFTALKQSRDSEEQRFLQQHGQTEELQALQEKYTALERQGGAVREKLERRVSELEKKLAEQESSGDTAAEVKRVMNGVFHSLRGEFDVSESYSGQAVLGVIVSTIKNVTLQLLSGSDTSSLHKKEKEAEEAEEQEEEESDDVKRKKEKPHQNVHVNGERQVKEEEKEEEEEEHVAELDSHHISGTQMNQDVAAEIETETVTESKTQSQTEASQATDLHPASSTEHKPQGTEFEVQQELGETTPEPEDKSADPDDGFDESSPPEDEQEPVSGKNNVEHEAEINTASQKAFGPPADPPPPPTALQDSSAEHARLTGGIGEKNGKETFFQITTPANPPTAPSEEDEEDEMSLKGRPPPAPLFGDDEEDNDLDWLN</sequence>
<feature type="compositionally biased region" description="Pro residues" evidence="3">
    <location>
        <begin position="74"/>
        <end position="87"/>
    </location>
</feature>
<evidence type="ECO:0000313" key="6">
    <source>
        <dbReference type="Proteomes" id="UP000261360"/>
    </source>
</evidence>
<feature type="coiled-coil region" evidence="2">
    <location>
        <begin position="816"/>
        <end position="906"/>
    </location>
</feature>
<dbReference type="Pfam" id="PF00254">
    <property type="entry name" value="FKBP_C"/>
    <property type="match status" value="1"/>
</dbReference>
<dbReference type="InterPro" id="IPR001179">
    <property type="entry name" value="PPIase_FKBP_dom"/>
</dbReference>
<dbReference type="InterPro" id="IPR056598">
    <property type="entry name" value="FKBP-15_dom"/>
</dbReference>
<keyword evidence="1" id="KW-0413">Isomerase</keyword>
<dbReference type="SUPFAM" id="SSF54534">
    <property type="entry name" value="FKBP-like"/>
    <property type="match status" value="1"/>
</dbReference>
<dbReference type="PROSITE" id="PS50059">
    <property type="entry name" value="FKBP_PPIASE"/>
    <property type="match status" value="1"/>
</dbReference>
<keyword evidence="2" id="KW-0175">Coiled coil</keyword>
<evidence type="ECO:0000256" key="2">
    <source>
        <dbReference type="SAM" id="Coils"/>
    </source>
</evidence>
<dbReference type="PANTHER" id="PTHR44927">
    <property type="entry name" value="FK506-BINDING PROTEIN 15"/>
    <property type="match status" value="1"/>
</dbReference>
<dbReference type="GO" id="GO:0030426">
    <property type="term" value="C:growth cone"/>
    <property type="evidence" value="ECO:0007669"/>
    <property type="project" value="TreeGrafter"/>
</dbReference>
<dbReference type="GO" id="GO:0003755">
    <property type="term" value="F:peptidyl-prolyl cis-trans isomerase activity"/>
    <property type="evidence" value="ECO:0007669"/>
    <property type="project" value="UniProtKB-KW"/>
</dbReference>
<dbReference type="EC" id="5.2.1.8" evidence="1"/>
<feature type="region of interest" description="Disordered" evidence="3">
    <location>
        <begin position="398"/>
        <end position="450"/>
    </location>
</feature>
<comment type="catalytic activity">
    <reaction evidence="1">
        <text>[protein]-peptidylproline (omega=180) = [protein]-peptidylproline (omega=0)</text>
        <dbReference type="Rhea" id="RHEA:16237"/>
        <dbReference type="Rhea" id="RHEA-COMP:10747"/>
        <dbReference type="Rhea" id="RHEA-COMP:10748"/>
        <dbReference type="ChEBI" id="CHEBI:83833"/>
        <dbReference type="ChEBI" id="CHEBI:83834"/>
        <dbReference type="EC" id="5.2.1.8"/>
    </reaction>
</comment>